<name>A0A3D8K3R1_9BURK</name>
<evidence type="ECO:0000313" key="2">
    <source>
        <dbReference type="Proteomes" id="UP000256838"/>
    </source>
</evidence>
<proteinExistence type="predicted"/>
<dbReference type="RefSeq" id="WP_115533215.1">
    <property type="nucleotide sequence ID" value="NZ_QRGA01000005.1"/>
</dbReference>
<comment type="caution">
    <text evidence="1">The sequence shown here is derived from an EMBL/GenBank/DDBJ whole genome shotgun (WGS) entry which is preliminary data.</text>
</comment>
<organism evidence="1 2">
    <name type="scientific">Trinickia dinghuensis</name>
    <dbReference type="NCBI Taxonomy" id="2291023"/>
    <lineage>
        <taxon>Bacteria</taxon>
        <taxon>Pseudomonadati</taxon>
        <taxon>Pseudomonadota</taxon>
        <taxon>Betaproteobacteria</taxon>
        <taxon>Burkholderiales</taxon>
        <taxon>Burkholderiaceae</taxon>
        <taxon>Trinickia</taxon>
    </lineage>
</organism>
<reference evidence="1 2" key="1">
    <citation type="submission" date="2018-08" db="EMBL/GenBank/DDBJ databases">
        <title>Paraburkholderia sp. DHOM06 isolated from forest soil.</title>
        <authorList>
            <person name="Gao Z.-H."/>
            <person name="Qiu L.-H."/>
        </authorList>
    </citation>
    <scope>NUCLEOTIDE SEQUENCE [LARGE SCALE GENOMIC DNA]</scope>
    <source>
        <strain evidence="1 2">DHOM06</strain>
    </source>
</reference>
<evidence type="ECO:0000313" key="1">
    <source>
        <dbReference type="EMBL" id="RDU99241.1"/>
    </source>
</evidence>
<dbReference type="OrthoDB" id="9114548at2"/>
<dbReference type="AlphaFoldDB" id="A0A3D8K3R1"/>
<dbReference type="Proteomes" id="UP000256838">
    <property type="component" value="Unassembled WGS sequence"/>
</dbReference>
<dbReference type="EMBL" id="QRGA01000005">
    <property type="protein sequence ID" value="RDU99241.1"/>
    <property type="molecule type" value="Genomic_DNA"/>
</dbReference>
<gene>
    <name evidence="1" type="ORF">DWV00_08965</name>
</gene>
<accession>A0A3D8K3R1</accession>
<protein>
    <submittedName>
        <fullName evidence="1">Uncharacterized protein</fullName>
    </submittedName>
</protein>
<sequence length="62" mass="6897">MTEIYIQWTDSTKTAIASVFSCAQDPTVWQNQDVIPSNDERYASHFNAMPSSIQSKMVAPGT</sequence>
<keyword evidence="2" id="KW-1185">Reference proteome</keyword>